<dbReference type="InterPro" id="IPR058053">
    <property type="entry name" value="RamC_C"/>
</dbReference>
<accession>A0ABS4TWQ8</accession>
<dbReference type="PROSITE" id="PS50011">
    <property type="entry name" value="PROTEIN_KINASE_DOM"/>
    <property type="match status" value="1"/>
</dbReference>
<dbReference type="SUPFAM" id="SSF158745">
    <property type="entry name" value="LanC-like"/>
    <property type="match status" value="1"/>
</dbReference>
<dbReference type="CDD" id="cd04791">
    <property type="entry name" value="LanC_SerThrkinase"/>
    <property type="match status" value="1"/>
</dbReference>
<gene>
    <name evidence="2" type="ORF">JOF56_008803</name>
</gene>
<dbReference type="InterPro" id="IPR007822">
    <property type="entry name" value="LANC-like"/>
</dbReference>
<dbReference type="Pfam" id="PF05147">
    <property type="entry name" value="LANC_like"/>
    <property type="match status" value="1"/>
</dbReference>
<evidence type="ECO:0000259" key="1">
    <source>
        <dbReference type="PROSITE" id="PS50011"/>
    </source>
</evidence>
<comment type="caution">
    <text evidence="2">The sequence shown here is derived from an EMBL/GenBank/DDBJ whole genome shotgun (WGS) entry which is preliminary data.</text>
</comment>
<dbReference type="InterPro" id="IPR000719">
    <property type="entry name" value="Prot_kinase_dom"/>
</dbReference>
<dbReference type="Gene3D" id="1.50.10.20">
    <property type="match status" value="1"/>
</dbReference>
<proteinExistence type="predicted"/>
<dbReference type="NCBIfam" id="NF038150">
    <property type="entry name" value="lanthi_synth_IV"/>
    <property type="match status" value="1"/>
</dbReference>
<feature type="domain" description="Protein kinase" evidence="1">
    <location>
        <begin position="212"/>
        <end position="474"/>
    </location>
</feature>
<evidence type="ECO:0000313" key="2">
    <source>
        <dbReference type="EMBL" id="MBP2328418.1"/>
    </source>
</evidence>
<dbReference type="InterPro" id="IPR057929">
    <property type="entry name" value="RamC_N"/>
</dbReference>
<dbReference type="Pfam" id="PF00069">
    <property type="entry name" value="Pkinase"/>
    <property type="match status" value="1"/>
</dbReference>
<dbReference type="PRINTS" id="PR01950">
    <property type="entry name" value="LANCSUPER"/>
</dbReference>
<dbReference type="PANTHER" id="PTHR12736:SF7">
    <property type="entry name" value="LANC-LIKE PROTEIN 3"/>
    <property type="match status" value="1"/>
</dbReference>
<dbReference type="Gene3D" id="1.10.510.10">
    <property type="entry name" value="Transferase(Phosphotransferase) domain 1"/>
    <property type="match status" value="1"/>
</dbReference>
<dbReference type="Pfam" id="PF25816">
    <property type="entry name" value="RamC_N"/>
    <property type="match status" value="1"/>
</dbReference>
<keyword evidence="3" id="KW-1185">Reference proteome</keyword>
<dbReference type="SMART" id="SM01260">
    <property type="entry name" value="LANC_like"/>
    <property type="match status" value="1"/>
</dbReference>
<dbReference type="SUPFAM" id="SSF56112">
    <property type="entry name" value="Protein kinase-like (PK-like)"/>
    <property type="match status" value="1"/>
</dbReference>
<dbReference type="EMBL" id="JAGINW010000001">
    <property type="protein sequence ID" value="MBP2328418.1"/>
    <property type="molecule type" value="Genomic_DNA"/>
</dbReference>
<organism evidence="2 3">
    <name type="scientific">Kibdelosporangium banguiense</name>
    <dbReference type="NCBI Taxonomy" id="1365924"/>
    <lineage>
        <taxon>Bacteria</taxon>
        <taxon>Bacillati</taxon>
        <taxon>Actinomycetota</taxon>
        <taxon>Actinomycetes</taxon>
        <taxon>Pseudonocardiales</taxon>
        <taxon>Pseudonocardiaceae</taxon>
        <taxon>Kibdelosporangium</taxon>
    </lineage>
</organism>
<dbReference type="PANTHER" id="PTHR12736">
    <property type="entry name" value="LANC-LIKE PROTEIN"/>
    <property type="match status" value="1"/>
</dbReference>
<reference evidence="2 3" key="1">
    <citation type="submission" date="2021-03" db="EMBL/GenBank/DDBJ databases">
        <title>Sequencing the genomes of 1000 actinobacteria strains.</title>
        <authorList>
            <person name="Klenk H.-P."/>
        </authorList>
    </citation>
    <scope>NUCLEOTIDE SEQUENCE [LARGE SCALE GENOMIC DNA]</scope>
    <source>
        <strain evidence="2 3">DSM 46670</strain>
    </source>
</reference>
<protein>
    <recommendedName>
        <fullName evidence="1">Protein kinase domain-containing protein</fullName>
    </recommendedName>
</protein>
<dbReference type="SMART" id="SM00220">
    <property type="entry name" value="S_TKc"/>
    <property type="match status" value="1"/>
</dbReference>
<sequence>MNADDVLLTDCAAAALARCDLPGWQLKPGDFWCYVEPAAGRSQVQGWKLHVSATPLSAPVVLARSAEVLLRHGCPFKFAIGLSQVEELGHRLCDRAGGGKFITAYPGRGLDDLRVLAEELHRATEGLPGPGVLSDRRYQPGSLVYYRYGGFTGVRMLSNDGVYEAMLVHPDGGLVLDRRKAWYSPPAWVPRDPFAPAVSKRAPKPVLLAERYLVREVIRHSFNGGVFRAVDQETGTEVIVKQARPHTGAALTGEDVRDRRRHEMAMLELFDGSGATPRPLGVFEQQGEVFLVQESLPGTVLRQWVRDNPDDIAWRQIALELVGLLDLVHGQGLVARDFTPNNIMVMPDGGPRLIDLELLAEPGTCVVRSYTPAYGAPEQIQGSSPGPAPQQSADLFGLGATLFYLASGADPLLCADEPRTRETGERVGSWLGRVGQENEAARRLAPIIIALMHEDPDRRPHLGAVRAYLAHEDLKPLPVNVTACAEIGGDELDRLIADGFGYLLDMMRPGDTPRLWPSGDFGTTTDPLNVQHGAAGVLCVLTRGCQADVELTGAVAATAGWIAQRVHHEPRILPGLHFGRSGTAWALLEAATLLGDEDLERTATDLAMQVPVRWPNPDVCHGVAGAGLAQLRFWEATGDEEFLARARAAADTLVAAARRRDDGTIRWPIPRDFESTMAGVSHYGFAHGIAGVGTFLLAMAILTAEDGYLDLATAAADTLSAAAERDRGAAYWPSGDGGGARKTNWCSGSSGVGTFLARMWQHSRDDRYGRLAAEAGVAVRRTRWHAGLSQCHGLSGDGDFLLDLAGLTGNDQYRDWAAELAVSLRVRAALRDGRLVVPDETGAAVYADFGTGLSGALSFLLRLRSGGRRPWLPHLLTTACPDRAPRQAAQPSGSA</sequence>
<dbReference type="InterPro" id="IPR011009">
    <property type="entry name" value="Kinase-like_dom_sf"/>
</dbReference>
<evidence type="ECO:0000313" key="3">
    <source>
        <dbReference type="Proteomes" id="UP001519332"/>
    </source>
</evidence>
<dbReference type="Proteomes" id="UP001519332">
    <property type="component" value="Unassembled WGS sequence"/>
</dbReference>
<name>A0ABS4TWQ8_9PSEU</name>